<organism evidence="2 3">
    <name type="scientific">Deinococcus xinjiangensis</name>
    <dbReference type="NCBI Taxonomy" id="457454"/>
    <lineage>
        <taxon>Bacteria</taxon>
        <taxon>Thermotogati</taxon>
        <taxon>Deinococcota</taxon>
        <taxon>Deinococci</taxon>
        <taxon>Deinococcales</taxon>
        <taxon>Deinococcaceae</taxon>
        <taxon>Deinococcus</taxon>
    </lineage>
</organism>
<keyword evidence="3" id="KW-1185">Reference proteome</keyword>
<evidence type="ECO:0000256" key="1">
    <source>
        <dbReference type="SAM" id="MobiDB-lite"/>
    </source>
</evidence>
<dbReference type="RefSeq" id="WP_353542519.1">
    <property type="nucleotide sequence ID" value="NZ_BAABRN010000025.1"/>
</dbReference>
<evidence type="ECO:0000313" key="2">
    <source>
        <dbReference type="EMBL" id="GAA5502552.1"/>
    </source>
</evidence>
<gene>
    <name evidence="2" type="ORF">Dxin01_02296</name>
</gene>
<dbReference type="EMBL" id="BAABRN010000025">
    <property type="protein sequence ID" value="GAA5502552.1"/>
    <property type="molecule type" value="Genomic_DNA"/>
</dbReference>
<protein>
    <recommendedName>
        <fullName evidence="4">Transcriptional regulator</fullName>
    </recommendedName>
</protein>
<sequence length="208" mass="20653">MTEPSLSEPLLSGSSSGPSDHPPYEGPVVAIPVYAGISELELGLMVTVCRLCGGPEAARTVNRSRASIVTAGGLVMTPHVLYAALPEPAGLLLCGGTGAAKAARDPLLKGFLATHAALPTGASGSGLLLLGEAGALQGRVVGGPESLADTLWGYSPAEVLAGTAQLDHNLLSTPAGLPALQAALHVASALWGEDAAQDAAHRLGSAGD</sequence>
<dbReference type="Gene3D" id="3.40.50.880">
    <property type="match status" value="1"/>
</dbReference>
<accession>A0ABP9VFR8</accession>
<evidence type="ECO:0008006" key="4">
    <source>
        <dbReference type="Google" id="ProtNLM"/>
    </source>
</evidence>
<dbReference type="SUPFAM" id="SSF52317">
    <property type="entry name" value="Class I glutamine amidotransferase-like"/>
    <property type="match status" value="1"/>
</dbReference>
<feature type="region of interest" description="Disordered" evidence="1">
    <location>
        <begin position="1"/>
        <end position="22"/>
    </location>
</feature>
<dbReference type="InterPro" id="IPR029062">
    <property type="entry name" value="Class_I_gatase-like"/>
</dbReference>
<name>A0ABP9VFR8_9DEIO</name>
<comment type="caution">
    <text evidence="2">The sequence shown here is derived from an EMBL/GenBank/DDBJ whole genome shotgun (WGS) entry which is preliminary data.</text>
</comment>
<feature type="compositionally biased region" description="Low complexity" evidence="1">
    <location>
        <begin position="1"/>
        <end position="19"/>
    </location>
</feature>
<reference evidence="2 3" key="1">
    <citation type="submission" date="2024-02" db="EMBL/GenBank/DDBJ databases">
        <title>Deinococcus xinjiangensis NBRC 107630.</title>
        <authorList>
            <person name="Ichikawa N."/>
            <person name="Katano-Makiyama Y."/>
            <person name="Hidaka K."/>
        </authorList>
    </citation>
    <scope>NUCLEOTIDE SEQUENCE [LARGE SCALE GENOMIC DNA]</scope>
    <source>
        <strain evidence="2 3">NBRC 107630</strain>
    </source>
</reference>
<proteinExistence type="predicted"/>
<evidence type="ECO:0000313" key="3">
    <source>
        <dbReference type="Proteomes" id="UP001458946"/>
    </source>
</evidence>
<dbReference type="Proteomes" id="UP001458946">
    <property type="component" value="Unassembled WGS sequence"/>
</dbReference>